<keyword evidence="2" id="KW-1185">Reference proteome</keyword>
<organism evidence="3">
    <name type="scientific">Brugia pahangi</name>
    <name type="common">Filarial nematode worm</name>
    <dbReference type="NCBI Taxonomy" id="6280"/>
    <lineage>
        <taxon>Eukaryota</taxon>
        <taxon>Metazoa</taxon>
        <taxon>Ecdysozoa</taxon>
        <taxon>Nematoda</taxon>
        <taxon>Chromadorea</taxon>
        <taxon>Rhabditida</taxon>
        <taxon>Spirurina</taxon>
        <taxon>Spiruromorpha</taxon>
        <taxon>Filarioidea</taxon>
        <taxon>Onchocercidae</taxon>
        <taxon>Brugia</taxon>
    </lineage>
</organism>
<evidence type="ECO:0000313" key="1">
    <source>
        <dbReference type="EMBL" id="VDN89769.1"/>
    </source>
</evidence>
<reference evidence="3" key="1">
    <citation type="submission" date="2017-02" db="UniProtKB">
        <authorList>
            <consortium name="WormBaseParasite"/>
        </authorList>
    </citation>
    <scope>IDENTIFICATION</scope>
</reference>
<evidence type="ECO:0000313" key="2">
    <source>
        <dbReference type="Proteomes" id="UP000278627"/>
    </source>
</evidence>
<dbReference type="EMBL" id="UZAD01013137">
    <property type="protein sequence ID" value="VDN89769.1"/>
    <property type="molecule type" value="Genomic_DNA"/>
</dbReference>
<dbReference type="Proteomes" id="UP000278627">
    <property type="component" value="Unassembled WGS sequence"/>
</dbReference>
<gene>
    <name evidence="1" type="ORF">BPAG_LOCUS8583</name>
</gene>
<dbReference type="AlphaFoldDB" id="A0A0N4TJX7"/>
<dbReference type="WBParaSite" id="BPAG_0000862101-mRNA-1">
    <property type="protein sequence ID" value="BPAG_0000862101-mRNA-1"/>
    <property type="gene ID" value="BPAG_0000862101"/>
</dbReference>
<reference evidence="1 2" key="2">
    <citation type="submission" date="2018-11" db="EMBL/GenBank/DDBJ databases">
        <authorList>
            <consortium name="Pathogen Informatics"/>
        </authorList>
    </citation>
    <scope>NUCLEOTIDE SEQUENCE [LARGE SCALE GENOMIC DNA]</scope>
</reference>
<sequence length="86" mass="9664">MREVLKKGLREKIERLEVVRRDEVKARQPLAFKYRSALQVVFVLIPSSISFCLCCHEWVESVVVVMVVGGRLCGTCHPSTLTAASC</sequence>
<evidence type="ECO:0000313" key="3">
    <source>
        <dbReference type="WBParaSite" id="BPAG_0000862101-mRNA-1"/>
    </source>
</evidence>
<protein>
    <submittedName>
        <fullName evidence="1 3">Uncharacterized protein</fullName>
    </submittedName>
</protein>
<name>A0A0N4TJX7_BRUPA</name>
<accession>A0A0N4TJX7</accession>
<proteinExistence type="predicted"/>